<evidence type="ECO:0000313" key="3">
    <source>
        <dbReference type="Proteomes" id="UP000823388"/>
    </source>
</evidence>
<comment type="caution">
    <text evidence="2">The sequence shown here is derived from an EMBL/GenBank/DDBJ whole genome shotgun (WGS) entry which is preliminary data.</text>
</comment>
<name>A0A8T0STB1_PANVG</name>
<protein>
    <recommendedName>
        <fullName evidence="1">Replication protein A 70 kDa DNA-binding subunit B/D first OB fold domain-containing protein</fullName>
    </recommendedName>
</protein>
<gene>
    <name evidence="2" type="ORF">PVAP13_5KG470807</name>
</gene>
<sequence length="101" mass="11815">MADLLLPNLLTGNCSDRVCVRVSRFWNFYDTNNETKLLHADMVLIDEEGNSIHAQVYPPADELFKNRVKEDGVYTFSYFRVRASNIYYKPVENDQMLVFTK</sequence>
<evidence type="ECO:0000313" key="2">
    <source>
        <dbReference type="EMBL" id="KAG2600315.1"/>
    </source>
</evidence>
<dbReference type="Proteomes" id="UP000823388">
    <property type="component" value="Chromosome 5K"/>
</dbReference>
<dbReference type="Gene3D" id="2.40.50.140">
    <property type="entry name" value="Nucleic acid-binding proteins"/>
    <property type="match status" value="1"/>
</dbReference>
<dbReference type="EMBL" id="CM029045">
    <property type="protein sequence ID" value="KAG2600315.1"/>
    <property type="molecule type" value="Genomic_DNA"/>
</dbReference>
<dbReference type="AlphaFoldDB" id="A0A8T0STB1"/>
<keyword evidence="3" id="KW-1185">Reference proteome</keyword>
<dbReference type="PANTHER" id="PTHR47165">
    <property type="entry name" value="OS03G0429900 PROTEIN"/>
    <property type="match status" value="1"/>
</dbReference>
<organism evidence="2 3">
    <name type="scientific">Panicum virgatum</name>
    <name type="common">Blackwell switchgrass</name>
    <dbReference type="NCBI Taxonomy" id="38727"/>
    <lineage>
        <taxon>Eukaryota</taxon>
        <taxon>Viridiplantae</taxon>
        <taxon>Streptophyta</taxon>
        <taxon>Embryophyta</taxon>
        <taxon>Tracheophyta</taxon>
        <taxon>Spermatophyta</taxon>
        <taxon>Magnoliopsida</taxon>
        <taxon>Liliopsida</taxon>
        <taxon>Poales</taxon>
        <taxon>Poaceae</taxon>
        <taxon>PACMAD clade</taxon>
        <taxon>Panicoideae</taxon>
        <taxon>Panicodae</taxon>
        <taxon>Paniceae</taxon>
        <taxon>Panicinae</taxon>
        <taxon>Panicum</taxon>
        <taxon>Panicum sect. Hiantes</taxon>
    </lineage>
</organism>
<proteinExistence type="predicted"/>
<accession>A0A8T0STB1</accession>
<dbReference type="Pfam" id="PF02721">
    <property type="entry name" value="DUF223"/>
    <property type="match status" value="1"/>
</dbReference>
<dbReference type="InterPro" id="IPR003871">
    <property type="entry name" value="RFA1B/D_OB_1st"/>
</dbReference>
<evidence type="ECO:0000259" key="1">
    <source>
        <dbReference type="Pfam" id="PF02721"/>
    </source>
</evidence>
<dbReference type="CDD" id="cd04480">
    <property type="entry name" value="RPA1_DBD_A_like"/>
    <property type="match status" value="1"/>
</dbReference>
<dbReference type="InterPro" id="IPR012340">
    <property type="entry name" value="NA-bd_OB-fold"/>
</dbReference>
<feature type="domain" description="Replication protein A 70 kDa DNA-binding subunit B/D first OB fold" evidence="1">
    <location>
        <begin position="17"/>
        <end position="100"/>
    </location>
</feature>
<dbReference type="PANTHER" id="PTHR47165:SF3">
    <property type="entry name" value="RETROTRANSPOSON-LIKE PROTEIN"/>
    <property type="match status" value="1"/>
</dbReference>
<dbReference type="SUPFAM" id="SSF50249">
    <property type="entry name" value="Nucleic acid-binding proteins"/>
    <property type="match status" value="1"/>
</dbReference>
<reference evidence="2" key="1">
    <citation type="submission" date="2020-05" db="EMBL/GenBank/DDBJ databases">
        <title>WGS assembly of Panicum virgatum.</title>
        <authorList>
            <person name="Lovell J.T."/>
            <person name="Jenkins J."/>
            <person name="Shu S."/>
            <person name="Juenger T.E."/>
            <person name="Schmutz J."/>
        </authorList>
    </citation>
    <scope>NUCLEOTIDE SEQUENCE</scope>
    <source>
        <strain evidence="2">AP13</strain>
    </source>
</reference>